<keyword evidence="3" id="KW-1185">Reference proteome</keyword>
<name>A0A3D9HU89_9BACL</name>
<dbReference type="EMBL" id="QRDY01000028">
    <property type="protein sequence ID" value="RED52975.1"/>
    <property type="molecule type" value="Genomic_DNA"/>
</dbReference>
<evidence type="ECO:0000313" key="2">
    <source>
        <dbReference type="EMBL" id="RED52975.1"/>
    </source>
</evidence>
<protein>
    <submittedName>
        <fullName evidence="2">Uncharacterized protein</fullName>
    </submittedName>
</protein>
<gene>
    <name evidence="2" type="ORF">DFP95_12834</name>
</gene>
<keyword evidence="1" id="KW-0812">Transmembrane</keyword>
<reference evidence="2 3" key="1">
    <citation type="submission" date="2018-07" db="EMBL/GenBank/DDBJ databases">
        <title>Genomic Encyclopedia of Type Strains, Phase III (KMG-III): the genomes of soil and plant-associated and newly described type strains.</title>
        <authorList>
            <person name="Whitman W."/>
        </authorList>
    </citation>
    <scope>NUCLEOTIDE SEQUENCE [LARGE SCALE GENOMIC DNA]</scope>
    <source>
        <strain evidence="2 3">CECT 8236</strain>
    </source>
</reference>
<feature type="transmembrane region" description="Helical" evidence="1">
    <location>
        <begin position="35"/>
        <end position="53"/>
    </location>
</feature>
<accession>A0A3D9HU89</accession>
<dbReference type="AlphaFoldDB" id="A0A3D9HU89"/>
<feature type="transmembrane region" description="Helical" evidence="1">
    <location>
        <begin position="12"/>
        <end position="29"/>
    </location>
</feature>
<organism evidence="2 3">
    <name type="scientific">Cohnella lupini</name>
    <dbReference type="NCBI Taxonomy" id="1294267"/>
    <lineage>
        <taxon>Bacteria</taxon>
        <taxon>Bacillati</taxon>
        <taxon>Bacillota</taxon>
        <taxon>Bacilli</taxon>
        <taxon>Bacillales</taxon>
        <taxon>Paenibacillaceae</taxon>
        <taxon>Cohnella</taxon>
    </lineage>
</organism>
<proteinExistence type="predicted"/>
<keyword evidence="1" id="KW-0472">Membrane</keyword>
<evidence type="ECO:0000313" key="3">
    <source>
        <dbReference type="Proteomes" id="UP000256869"/>
    </source>
</evidence>
<keyword evidence="1" id="KW-1133">Transmembrane helix</keyword>
<evidence type="ECO:0000256" key="1">
    <source>
        <dbReference type="SAM" id="Phobius"/>
    </source>
</evidence>
<sequence length="59" mass="6497">MIHLNKNFSKAFAGGITFGVAWTLCQYFLNDKLDFGGLIAGIGYLLTNLLFNIGKAQKK</sequence>
<comment type="caution">
    <text evidence="2">The sequence shown here is derived from an EMBL/GenBank/DDBJ whole genome shotgun (WGS) entry which is preliminary data.</text>
</comment>
<dbReference type="Proteomes" id="UP000256869">
    <property type="component" value="Unassembled WGS sequence"/>
</dbReference>